<accession>A0AB34II72</accession>
<proteinExistence type="predicted"/>
<dbReference type="Proteomes" id="UP001515480">
    <property type="component" value="Unassembled WGS sequence"/>
</dbReference>
<feature type="domain" description="Methyltransferase" evidence="2">
    <location>
        <begin position="218"/>
        <end position="294"/>
    </location>
</feature>
<feature type="chain" id="PRO_5044199342" description="Methyltransferase domain-containing protein" evidence="1">
    <location>
        <begin position="19"/>
        <end position="302"/>
    </location>
</feature>
<organism evidence="3 4">
    <name type="scientific">Prymnesium parvum</name>
    <name type="common">Toxic golden alga</name>
    <dbReference type="NCBI Taxonomy" id="97485"/>
    <lineage>
        <taxon>Eukaryota</taxon>
        <taxon>Haptista</taxon>
        <taxon>Haptophyta</taxon>
        <taxon>Prymnesiophyceae</taxon>
        <taxon>Prymnesiales</taxon>
        <taxon>Prymnesiaceae</taxon>
        <taxon>Prymnesium</taxon>
    </lineage>
</organism>
<evidence type="ECO:0000259" key="2">
    <source>
        <dbReference type="Pfam" id="PF13383"/>
    </source>
</evidence>
<evidence type="ECO:0000313" key="3">
    <source>
        <dbReference type="EMBL" id="KAL1498733.1"/>
    </source>
</evidence>
<dbReference type="InterPro" id="IPR025714">
    <property type="entry name" value="Methyltranfer_dom"/>
</dbReference>
<feature type="domain" description="Methyltransferase" evidence="2">
    <location>
        <begin position="105"/>
        <end position="192"/>
    </location>
</feature>
<protein>
    <recommendedName>
        <fullName evidence="2">Methyltransferase domain-containing protein</fullName>
    </recommendedName>
</protein>
<feature type="signal peptide" evidence="1">
    <location>
        <begin position="1"/>
        <end position="18"/>
    </location>
</feature>
<reference evidence="3 4" key="1">
    <citation type="journal article" date="2024" name="Science">
        <title>Giant polyketide synthase enzymes in the biosynthesis of giant marine polyether toxins.</title>
        <authorList>
            <person name="Fallon T.R."/>
            <person name="Shende V.V."/>
            <person name="Wierzbicki I.H."/>
            <person name="Pendleton A.L."/>
            <person name="Watervoot N.F."/>
            <person name="Auber R.P."/>
            <person name="Gonzalez D.J."/>
            <person name="Wisecaver J.H."/>
            <person name="Moore B.S."/>
        </authorList>
    </citation>
    <scope>NUCLEOTIDE SEQUENCE [LARGE SCALE GENOMIC DNA]</scope>
    <source>
        <strain evidence="3 4">12B1</strain>
    </source>
</reference>
<evidence type="ECO:0000313" key="4">
    <source>
        <dbReference type="Proteomes" id="UP001515480"/>
    </source>
</evidence>
<sequence>MLPLVSALSLAAPPSSSALPAHASHASKLNTNFHTLRNRTHSLHSPPDLQDIAARHRAQLLQSLQARRPSTNANRTSAAARASLLAQPRRAGFSSSPPSPLVNMREYFQSNWNVGTPAGADCGRIRRVGPAGDGGKNVCFDALPPPSEPCFVLSVGVGSNVGQPSDFRFEIDLHRRLPHCTFHVYDGTNFNRGPILDAPDFVTFFPKDFSSTVWRSYAGRHIDIFKIDCEGCEFNSFEPYENMANVEQLLVEVHGFKGHADVEHLMTELNKTHGIFYREPNIQFTDGTCIEFAFRNRGGRSL</sequence>
<comment type="caution">
    <text evidence="3">The sequence shown here is derived from an EMBL/GenBank/DDBJ whole genome shotgun (WGS) entry which is preliminary data.</text>
</comment>
<dbReference type="AlphaFoldDB" id="A0AB34II72"/>
<keyword evidence="4" id="KW-1185">Reference proteome</keyword>
<dbReference type="InterPro" id="IPR026913">
    <property type="entry name" value="METTL24"/>
</dbReference>
<name>A0AB34II72_PRYPA</name>
<evidence type="ECO:0000256" key="1">
    <source>
        <dbReference type="SAM" id="SignalP"/>
    </source>
</evidence>
<dbReference type="PANTHER" id="PTHR32026:SF27">
    <property type="entry name" value="METHYLTRANSFERASE FKBM DOMAIN-CONTAINING PROTEIN-RELATED"/>
    <property type="match status" value="1"/>
</dbReference>
<keyword evidence="1" id="KW-0732">Signal</keyword>
<dbReference type="PANTHER" id="PTHR32026">
    <property type="entry name" value="METHYLTRANSFERASE-LIKE PROTEIN 24"/>
    <property type="match status" value="1"/>
</dbReference>
<gene>
    <name evidence="3" type="ORF">AB1Y20_014043</name>
</gene>
<dbReference type="Pfam" id="PF13383">
    <property type="entry name" value="Methyltransf_22"/>
    <property type="match status" value="2"/>
</dbReference>
<dbReference type="EMBL" id="JBGBPQ010000027">
    <property type="protein sequence ID" value="KAL1498733.1"/>
    <property type="molecule type" value="Genomic_DNA"/>
</dbReference>